<dbReference type="OrthoDB" id="1532986at2759"/>
<comment type="caution">
    <text evidence="1">The sequence shown here is derived from an EMBL/GenBank/DDBJ whole genome shotgun (WGS) entry which is preliminary data.</text>
</comment>
<organism evidence="1 2">
    <name type="scientific">Arabis nemorensis</name>
    <dbReference type="NCBI Taxonomy" id="586526"/>
    <lineage>
        <taxon>Eukaryota</taxon>
        <taxon>Viridiplantae</taxon>
        <taxon>Streptophyta</taxon>
        <taxon>Embryophyta</taxon>
        <taxon>Tracheophyta</taxon>
        <taxon>Spermatophyta</taxon>
        <taxon>Magnoliopsida</taxon>
        <taxon>eudicotyledons</taxon>
        <taxon>Gunneridae</taxon>
        <taxon>Pentapetalae</taxon>
        <taxon>rosids</taxon>
        <taxon>malvids</taxon>
        <taxon>Brassicales</taxon>
        <taxon>Brassicaceae</taxon>
        <taxon>Arabideae</taxon>
        <taxon>Arabis</taxon>
    </lineage>
</organism>
<proteinExistence type="predicted"/>
<accession>A0A565CK78</accession>
<protein>
    <submittedName>
        <fullName evidence="1">Uncharacterized protein</fullName>
    </submittedName>
</protein>
<dbReference type="EMBL" id="CABITT030000008">
    <property type="protein sequence ID" value="VVB14065.1"/>
    <property type="molecule type" value="Genomic_DNA"/>
</dbReference>
<name>A0A565CK78_9BRAS</name>
<keyword evidence="2" id="KW-1185">Reference proteome</keyword>
<evidence type="ECO:0000313" key="1">
    <source>
        <dbReference type="EMBL" id="VVB14065.1"/>
    </source>
</evidence>
<sequence>MRIHGRDRICGERRRWLERKSSSGESERNKVGADGGESTGEDVVVGDVVMVVRFLVQVIFFCIPNRIKDMISPLMSKDLRFIVGLASIKCTILSSTRLLCLSSLEDRSFWSRLEIEERNALVHAPPLRNFWLSGQHNHDLCPRTSMGGRITYRVTTTPATELVFINLAYCSVSDLCQFFVPGTDLFL</sequence>
<dbReference type="Proteomes" id="UP000489600">
    <property type="component" value="Unassembled WGS sequence"/>
</dbReference>
<gene>
    <name evidence="1" type="ORF">ANE_LOCUS24509</name>
</gene>
<dbReference type="AlphaFoldDB" id="A0A565CK78"/>
<reference evidence="1" key="1">
    <citation type="submission" date="2019-07" db="EMBL/GenBank/DDBJ databases">
        <authorList>
            <person name="Dittberner H."/>
        </authorList>
    </citation>
    <scope>NUCLEOTIDE SEQUENCE [LARGE SCALE GENOMIC DNA]</scope>
</reference>
<evidence type="ECO:0000313" key="2">
    <source>
        <dbReference type="Proteomes" id="UP000489600"/>
    </source>
</evidence>